<evidence type="ECO:0000256" key="4">
    <source>
        <dbReference type="ARBA" id="ARBA00022519"/>
    </source>
</evidence>
<dbReference type="InterPro" id="IPR050980">
    <property type="entry name" value="2C_sensor_his_kinase"/>
</dbReference>
<organism evidence="12 13">
    <name type="scientific">Chromobacterium sphagni</name>
    <dbReference type="NCBI Taxonomy" id="1903179"/>
    <lineage>
        <taxon>Bacteria</taxon>
        <taxon>Pseudomonadati</taxon>
        <taxon>Pseudomonadota</taxon>
        <taxon>Betaproteobacteria</taxon>
        <taxon>Neisseriales</taxon>
        <taxon>Chromobacteriaceae</taxon>
        <taxon>Chromobacterium</taxon>
    </lineage>
</organism>
<keyword evidence="5" id="KW-0808">Transferase</keyword>
<evidence type="ECO:0000256" key="7">
    <source>
        <dbReference type="ARBA" id="ARBA00022777"/>
    </source>
</evidence>
<keyword evidence="4" id="KW-1003">Cell membrane</keyword>
<dbReference type="SUPFAM" id="SSF55874">
    <property type="entry name" value="ATPase domain of HSP90 chaperone/DNA topoisomerase II/histidine kinase"/>
    <property type="match status" value="1"/>
</dbReference>
<dbReference type="PRINTS" id="PR00344">
    <property type="entry name" value="BCTRLSENSOR"/>
</dbReference>
<evidence type="ECO:0000256" key="6">
    <source>
        <dbReference type="ARBA" id="ARBA00022692"/>
    </source>
</evidence>
<dbReference type="Pfam" id="PF02518">
    <property type="entry name" value="HATPase_c"/>
    <property type="match status" value="1"/>
</dbReference>
<evidence type="ECO:0000256" key="2">
    <source>
        <dbReference type="ARBA" id="ARBA00004429"/>
    </source>
</evidence>
<name>A0ABX3CBX9_9NEIS</name>
<dbReference type="Proteomes" id="UP000180280">
    <property type="component" value="Unassembled WGS sequence"/>
</dbReference>
<dbReference type="EMBL" id="MKCT01000030">
    <property type="protein sequence ID" value="OHX19634.1"/>
    <property type="molecule type" value="Genomic_DNA"/>
</dbReference>
<protein>
    <recommendedName>
        <fullName evidence="3">histidine kinase</fullName>
        <ecNumber evidence="3">2.7.13.3</ecNumber>
    </recommendedName>
</protein>
<evidence type="ECO:0000256" key="8">
    <source>
        <dbReference type="ARBA" id="ARBA00022989"/>
    </source>
</evidence>
<evidence type="ECO:0000256" key="1">
    <source>
        <dbReference type="ARBA" id="ARBA00000085"/>
    </source>
</evidence>
<evidence type="ECO:0000256" key="10">
    <source>
        <dbReference type="ARBA" id="ARBA00023136"/>
    </source>
</evidence>
<dbReference type="InterPro" id="IPR036890">
    <property type="entry name" value="HATPase_C_sf"/>
</dbReference>
<dbReference type="EC" id="2.7.13.3" evidence="3"/>
<keyword evidence="4" id="KW-0997">Cell inner membrane</keyword>
<dbReference type="InterPro" id="IPR005467">
    <property type="entry name" value="His_kinase_dom"/>
</dbReference>
<evidence type="ECO:0000256" key="5">
    <source>
        <dbReference type="ARBA" id="ARBA00022679"/>
    </source>
</evidence>
<evidence type="ECO:0000259" key="11">
    <source>
        <dbReference type="PROSITE" id="PS50109"/>
    </source>
</evidence>
<sequence length="79" mass="8008">MDSGLLRVTVADRGPGVFDCDLAAIFDPFFRSGSRPASAGYGLVLAIARRVVQAHGGSVVAANRAGGGLAVAIELPVAR</sequence>
<dbReference type="InterPro" id="IPR003594">
    <property type="entry name" value="HATPase_dom"/>
</dbReference>
<keyword evidence="7" id="KW-0418">Kinase</keyword>
<proteinExistence type="predicted"/>
<keyword evidence="13" id="KW-1185">Reference proteome</keyword>
<gene>
    <name evidence="12" type="ORF">BI344_17300</name>
</gene>
<evidence type="ECO:0000256" key="9">
    <source>
        <dbReference type="ARBA" id="ARBA00023012"/>
    </source>
</evidence>
<dbReference type="PROSITE" id="PS50109">
    <property type="entry name" value="HIS_KIN"/>
    <property type="match status" value="1"/>
</dbReference>
<comment type="catalytic activity">
    <reaction evidence="1">
        <text>ATP + protein L-histidine = ADP + protein N-phospho-L-histidine.</text>
        <dbReference type="EC" id="2.7.13.3"/>
    </reaction>
</comment>
<keyword evidence="9" id="KW-0902">Two-component regulatory system</keyword>
<keyword evidence="6" id="KW-0812">Transmembrane</keyword>
<feature type="domain" description="Histidine kinase" evidence="11">
    <location>
        <begin position="1"/>
        <end position="79"/>
    </location>
</feature>
<keyword evidence="8" id="KW-1133">Transmembrane helix</keyword>
<comment type="subcellular location">
    <subcellularLocation>
        <location evidence="2">Cell inner membrane</location>
        <topology evidence="2">Multi-pass membrane protein</topology>
    </subcellularLocation>
</comment>
<evidence type="ECO:0000313" key="12">
    <source>
        <dbReference type="EMBL" id="OHX19634.1"/>
    </source>
</evidence>
<keyword evidence="10" id="KW-0472">Membrane</keyword>
<evidence type="ECO:0000313" key="13">
    <source>
        <dbReference type="Proteomes" id="UP000180280"/>
    </source>
</evidence>
<dbReference type="Gene3D" id="3.30.565.10">
    <property type="entry name" value="Histidine kinase-like ATPase, C-terminal domain"/>
    <property type="match status" value="1"/>
</dbReference>
<dbReference type="InterPro" id="IPR004358">
    <property type="entry name" value="Sig_transdc_His_kin-like_C"/>
</dbReference>
<accession>A0ABX3CBX9</accession>
<comment type="caution">
    <text evidence="12">The sequence shown here is derived from an EMBL/GenBank/DDBJ whole genome shotgun (WGS) entry which is preliminary data.</text>
</comment>
<reference evidence="12 13" key="1">
    <citation type="submission" date="2016-09" db="EMBL/GenBank/DDBJ databases">
        <title>Chromobacterium muskegensis sp. nov., an insecticidal bacterium isolated from Sphagnum bogs.</title>
        <authorList>
            <person name="Sparks M.E."/>
            <person name="Blackburn M.B."/>
            <person name="Gundersen-Rindal D.E."/>
            <person name="Mitchell A."/>
            <person name="Farrar R."/>
            <person name="Kuhar D."/>
        </authorList>
    </citation>
    <scope>NUCLEOTIDE SEQUENCE [LARGE SCALE GENOMIC DNA]</scope>
    <source>
        <strain evidence="12 13">14B-1</strain>
    </source>
</reference>
<dbReference type="PANTHER" id="PTHR44936">
    <property type="entry name" value="SENSOR PROTEIN CREC"/>
    <property type="match status" value="1"/>
</dbReference>
<evidence type="ECO:0000256" key="3">
    <source>
        <dbReference type="ARBA" id="ARBA00012438"/>
    </source>
</evidence>
<dbReference type="PANTHER" id="PTHR44936:SF5">
    <property type="entry name" value="SENSOR HISTIDINE KINASE ENVZ"/>
    <property type="match status" value="1"/>
</dbReference>